<reference evidence="2 3" key="1">
    <citation type="submission" date="2020-08" db="EMBL/GenBank/DDBJ databases">
        <title>Amycolatopsis echigonensis JCM 21831.</title>
        <authorList>
            <person name="Tedsree N."/>
            <person name="Kuncharoen N."/>
            <person name="Likhitwitayawuid K."/>
            <person name="Tanasupawat S."/>
        </authorList>
    </citation>
    <scope>NUCLEOTIDE SEQUENCE [LARGE SCALE GENOMIC DNA]</scope>
    <source>
        <strain evidence="2 3">JCM 21831</strain>
    </source>
</reference>
<dbReference type="EMBL" id="JACJHR010000070">
    <property type="protein sequence ID" value="MBB2504336.1"/>
    <property type="molecule type" value="Genomic_DNA"/>
</dbReference>
<dbReference type="AlphaFoldDB" id="A0A8E1W5N0"/>
<protein>
    <submittedName>
        <fullName evidence="2">Uncharacterized protein</fullName>
    </submittedName>
</protein>
<evidence type="ECO:0000313" key="3">
    <source>
        <dbReference type="Proteomes" id="UP000550260"/>
    </source>
</evidence>
<proteinExistence type="predicted"/>
<evidence type="ECO:0000256" key="1">
    <source>
        <dbReference type="SAM" id="MobiDB-lite"/>
    </source>
</evidence>
<evidence type="ECO:0000313" key="2">
    <source>
        <dbReference type="EMBL" id="MBB2504336.1"/>
    </source>
</evidence>
<comment type="caution">
    <text evidence="2">The sequence shown here is derived from an EMBL/GenBank/DDBJ whole genome shotgun (WGS) entry which is preliminary data.</text>
</comment>
<feature type="region of interest" description="Disordered" evidence="1">
    <location>
        <begin position="1"/>
        <end position="20"/>
    </location>
</feature>
<feature type="compositionally biased region" description="Polar residues" evidence="1">
    <location>
        <begin position="1"/>
        <end position="12"/>
    </location>
</feature>
<name>A0A8E1W5N0_9PSEU</name>
<sequence length="76" mass="8437">MKLTHLHTTSKNGGCPELYETDNDTYVVQGTRVTDPEALAKLRERGLPDHETAVEVPKALLDYLVAKRLDDAKSTV</sequence>
<gene>
    <name evidence="2" type="ORF">H5411_34985</name>
</gene>
<dbReference type="RefSeq" id="WP_183126292.1">
    <property type="nucleotide sequence ID" value="NZ_JACJHR010000070.1"/>
</dbReference>
<organism evidence="2 3">
    <name type="scientific">Amycolatopsis echigonensis</name>
    <dbReference type="NCBI Taxonomy" id="2576905"/>
    <lineage>
        <taxon>Bacteria</taxon>
        <taxon>Bacillati</taxon>
        <taxon>Actinomycetota</taxon>
        <taxon>Actinomycetes</taxon>
        <taxon>Pseudonocardiales</taxon>
        <taxon>Pseudonocardiaceae</taxon>
        <taxon>Amycolatopsis</taxon>
    </lineage>
</organism>
<dbReference type="Proteomes" id="UP000550260">
    <property type="component" value="Unassembled WGS sequence"/>
</dbReference>
<accession>A0A8E1W5N0</accession>